<dbReference type="InterPro" id="IPR036390">
    <property type="entry name" value="WH_DNA-bd_sf"/>
</dbReference>
<accession>A0A9E6Y174</accession>
<dbReference type="GO" id="GO:0003700">
    <property type="term" value="F:DNA-binding transcription factor activity"/>
    <property type="evidence" value="ECO:0007669"/>
    <property type="project" value="InterPro"/>
</dbReference>
<evidence type="ECO:0000256" key="1">
    <source>
        <dbReference type="SAM" id="MobiDB-lite"/>
    </source>
</evidence>
<dbReference type="Pfam" id="PF12840">
    <property type="entry name" value="HTH_20"/>
    <property type="match status" value="1"/>
</dbReference>
<dbReference type="InterPro" id="IPR036388">
    <property type="entry name" value="WH-like_DNA-bd_sf"/>
</dbReference>
<dbReference type="InterPro" id="IPR001845">
    <property type="entry name" value="HTH_ArsR_DNA-bd_dom"/>
</dbReference>
<dbReference type="SUPFAM" id="SSF46785">
    <property type="entry name" value="Winged helix' DNA-binding domain"/>
    <property type="match status" value="1"/>
</dbReference>
<evidence type="ECO:0000259" key="2">
    <source>
        <dbReference type="SMART" id="SM00418"/>
    </source>
</evidence>
<name>A0A9E6Y174_9ACTN</name>
<organism evidence="3 4">
    <name type="scientific">Capillimicrobium parvum</name>
    <dbReference type="NCBI Taxonomy" id="2884022"/>
    <lineage>
        <taxon>Bacteria</taxon>
        <taxon>Bacillati</taxon>
        <taxon>Actinomycetota</taxon>
        <taxon>Thermoleophilia</taxon>
        <taxon>Solirubrobacterales</taxon>
        <taxon>Capillimicrobiaceae</taxon>
        <taxon>Capillimicrobium</taxon>
    </lineage>
</organism>
<sequence length="200" mass="22306">MPDNAVARARLTAPAASRLAQALSHPLRAQLLALLNERPASPNELARQVDERLENVAYHVRVLRDLGCIELVDTAQRRGAIEHYYRAIERSYLSDDEWAGMPAEVRQSLAGQWFEATAVDIMTALSAGTFTTRDDPHWSFTRVQLDEEAWTALHDKLQEVLDLAFELEAQSVSRSVESGRPLTPSRLAMAHYEGGRRGGS</sequence>
<protein>
    <recommendedName>
        <fullName evidence="2">HTH arsR-type domain-containing protein</fullName>
    </recommendedName>
</protein>
<dbReference type="Proteomes" id="UP001162834">
    <property type="component" value="Chromosome"/>
</dbReference>
<evidence type="ECO:0000313" key="4">
    <source>
        <dbReference type="Proteomes" id="UP001162834"/>
    </source>
</evidence>
<evidence type="ECO:0000313" key="3">
    <source>
        <dbReference type="EMBL" id="UGS37778.1"/>
    </source>
</evidence>
<dbReference type="Gene3D" id="1.10.10.10">
    <property type="entry name" value="Winged helix-like DNA-binding domain superfamily/Winged helix DNA-binding domain"/>
    <property type="match status" value="1"/>
</dbReference>
<feature type="domain" description="HTH arsR-type" evidence="2">
    <location>
        <begin position="18"/>
        <end position="107"/>
    </location>
</feature>
<dbReference type="RefSeq" id="WP_259311822.1">
    <property type="nucleotide sequence ID" value="NZ_CP087164.1"/>
</dbReference>
<keyword evidence="4" id="KW-1185">Reference proteome</keyword>
<dbReference type="SMART" id="SM00418">
    <property type="entry name" value="HTH_ARSR"/>
    <property type="match status" value="1"/>
</dbReference>
<feature type="region of interest" description="Disordered" evidence="1">
    <location>
        <begin position="176"/>
        <end position="200"/>
    </location>
</feature>
<dbReference type="KEGG" id="sbae:DSM104329_04199"/>
<dbReference type="CDD" id="cd00090">
    <property type="entry name" value="HTH_ARSR"/>
    <property type="match status" value="1"/>
</dbReference>
<dbReference type="InterPro" id="IPR011991">
    <property type="entry name" value="ArsR-like_HTH"/>
</dbReference>
<proteinExistence type="predicted"/>
<gene>
    <name evidence="3" type="ORF">DSM104329_04199</name>
</gene>
<dbReference type="EMBL" id="CP087164">
    <property type="protein sequence ID" value="UGS37778.1"/>
    <property type="molecule type" value="Genomic_DNA"/>
</dbReference>
<reference evidence="3" key="1">
    <citation type="journal article" date="2022" name="Int. J. Syst. Evol. Microbiol.">
        <title>Pseudomonas aegrilactucae sp. nov. and Pseudomonas morbosilactucae sp. nov., pathogens causing bacterial rot of lettuce in Japan.</title>
        <authorList>
            <person name="Sawada H."/>
            <person name="Fujikawa T."/>
            <person name="Satou M."/>
        </authorList>
    </citation>
    <scope>NUCLEOTIDE SEQUENCE</scope>
    <source>
        <strain evidence="3">0166_1</strain>
    </source>
</reference>
<dbReference type="AlphaFoldDB" id="A0A9E6Y174"/>